<dbReference type="InterPro" id="IPR037294">
    <property type="entry name" value="ABC_BtuC-like"/>
</dbReference>
<gene>
    <name evidence="8" type="primary">znuB</name>
    <name evidence="8" type="ORF">ICHIAU1_03540</name>
</gene>
<evidence type="ECO:0000256" key="6">
    <source>
        <dbReference type="RuleBase" id="RU003943"/>
    </source>
</evidence>
<feature type="transmembrane region" description="Helical" evidence="7">
    <location>
        <begin position="161"/>
        <end position="194"/>
    </location>
</feature>
<dbReference type="Gene3D" id="1.10.3470.10">
    <property type="entry name" value="ABC transporter involved in vitamin B12 uptake, BtuC"/>
    <property type="match status" value="1"/>
</dbReference>
<feature type="transmembrane region" description="Helical" evidence="7">
    <location>
        <begin position="6"/>
        <end position="26"/>
    </location>
</feature>
<dbReference type="Pfam" id="PF00950">
    <property type="entry name" value="ABC-3"/>
    <property type="match status" value="2"/>
</dbReference>
<feature type="transmembrane region" description="Helical" evidence="7">
    <location>
        <begin position="96"/>
        <end position="115"/>
    </location>
</feature>
<evidence type="ECO:0000256" key="1">
    <source>
        <dbReference type="ARBA" id="ARBA00004141"/>
    </source>
</evidence>
<dbReference type="GO" id="GO:0010043">
    <property type="term" value="P:response to zinc ion"/>
    <property type="evidence" value="ECO:0007669"/>
    <property type="project" value="TreeGrafter"/>
</dbReference>
<keyword evidence="6" id="KW-0813">Transport</keyword>
<dbReference type="RefSeq" id="WP_162048986.1">
    <property type="nucleotide sequence ID" value="NZ_AP022345.1"/>
</dbReference>
<dbReference type="GO" id="GO:0043190">
    <property type="term" value="C:ATP-binding cassette (ABC) transporter complex"/>
    <property type="evidence" value="ECO:0007669"/>
    <property type="project" value="InterPro"/>
</dbReference>
<evidence type="ECO:0000313" key="8">
    <source>
        <dbReference type="EMBL" id="BBU68071.1"/>
    </source>
</evidence>
<keyword evidence="3 6" id="KW-0812">Transmembrane</keyword>
<keyword evidence="4 7" id="KW-1133">Transmembrane helix</keyword>
<protein>
    <submittedName>
        <fullName evidence="8">ABC transporter</fullName>
    </submittedName>
</protein>
<organism evidence="8 9">
    <name type="scientific">Fluviibacter phosphoraccumulans</name>
    <dbReference type="NCBI Taxonomy" id="1751046"/>
    <lineage>
        <taxon>Bacteria</taxon>
        <taxon>Pseudomonadati</taxon>
        <taxon>Pseudomonadota</taxon>
        <taxon>Betaproteobacteria</taxon>
        <taxon>Rhodocyclales</taxon>
        <taxon>Fluviibacteraceae</taxon>
        <taxon>Fluviibacter</taxon>
    </lineage>
</organism>
<proteinExistence type="inferred from homology"/>
<feature type="transmembrane region" description="Helical" evidence="7">
    <location>
        <begin position="231"/>
        <end position="248"/>
    </location>
</feature>
<dbReference type="OrthoDB" id="14209at2"/>
<accession>A0A7R6R0G9</accession>
<keyword evidence="9" id="KW-1185">Reference proteome</keyword>
<evidence type="ECO:0000256" key="5">
    <source>
        <dbReference type="ARBA" id="ARBA00023136"/>
    </source>
</evidence>
<dbReference type="Proteomes" id="UP000463961">
    <property type="component" value="Chromosome"/>
</dbReference>
<evidence type="ECO:0000256" key="3">
    <source>
        <dbReference type="ARBA" id="ARBA00022692"/>
    </source>
</evidence>
<dbReference type="SUPFAM" id="SSF81345">
    <property type="entry name" value="ABC transporter involved in vitamin B12 uptake, BtuC"/>
    <property type="match status" value="1"/>
</dbReference>
<dbReference type="AlphaFoldDB" id="A0A7R6R0G9"/>
<evidence type="ECO:0000256" key="4">
    <source>
        <dbReference type="ARBA" id="ARBA00022989"/>
    </source>
</evidence>
<evidence type="ECO:0000313" key="9">
    <source>
        <dbReference type="Proteomes" id="UP000463961"/>
    </source>
</evidence>
<comment type="similarity">
    <text evidence="2 6">Belongs to the ABC-3 integral membrane protein family.</text>
</comment>
<dbReference type="GO" id="GO:0055085">
    <property type="term" value="P:transmembrane transport"/>
    <property type="evidence" value="ECO:0007669"/>
    <property type="project" value="InterPro"/>
</dbReference>
<feature type="transmembrane region" description="Helical" evidence="7">
    <location>
        <begin position="38"/>
        <end position="60"/>
    </location>
</feature>
<evidence type="ECO:0000256" key="7">
    <source>
        <dbReference type="SAM" id="Phobius"/>
    </source>
</evidence>
<sequence>MNDIAVFADILLPAFVAGLLVICTHIPLGFKVLSRGIIFMDLAIAQVAGLGALFVTVVIGEQAPPLLTQTGATLLALAAALLLLRCERLTQRYQEPLIGILFVLAATAGILVLAGDPHAGEHMTELLSGQILWVSREQLITSGGLTGILLVALWVTRQSHAMFYALFAVAITLSVQLVGVYLVFATLIIPALSTVPISHEKRRLKVAYALAIVGYGVGLSASALLDLPTGPLIVWTLAICGAITASVAKTQHKYSV</sequence>
<name>A0A7R6R0G9_9RHOO</name>
<feature type="transmembrane region" description="Helical" evidence="7">
    <location>
        <begin position="206"/>
        <end position="225"/>
    </location>
</feature>
<dbReference type="PANTHER" id="PTHR30477:SF19">
    <property type="entry name" value="METAL ABC TRANSPORTER PERMEASE"/>
    <property type="match status" value="1"/>
</dbReference>
<reference evidence="9" key="1">
    <citation type="submission" date="2020-01" db="EMBL/GenBank/DDBJ databases">
        <title>Phosphoaccumulans saitamaens gen. nov., sp. nov., a polyphosphate accumulating bacterium isolated from surface river water.</title>
        <authorList>
            <person name="Watanabe K."/>
            <person name="Suda W."/>
        </authorList>
    </citation>
    <scope>NUCLEOTIDE SEQUENCE [LARGE SCALE GENOMIC DNA]</scope>
    <source>
        <strain evidence="9">ICHIAU1</strain>
    </source>
</reference>
<evidence type="ECO:0000256" key="2">
    <source>
        <dbReference type="ARBA" id="ARBA00008034"/>
    </source>
</evidence>
<dbReference type="InterPro" id="IPR001626">
    <property type="entry name" value="ABC_TroCD"/>
</dbReference>
<dbReference type="PANTHER" id="PTHR30477">
    <property type="entry name" value="ABC-TRANSPORTER METAL-BINDING PROTEIN"/>
    <property type="match status" value="1"/>
</dbReference>
<comment type="subcellular location">
    <subcellularLocation>
        <location evidence="6">Cell membrane</location>
        <topology evidence="6">Multi-pass membrane protein</topology>
    </subcellularLocation>
    <subcellularLocation>
        <location evidence="1">Membrane</location>
        <topology evidence="1">Multi-pass membrane protein</topology>
    </subcellularLocation>
</comment>
<keyword evidence="5 7" id="KW-0472">Membrane</keyword>
<dbReference type="EMBL" id="AP022345">
    <property type="protein sequence ID" value="BBU68071.1"/>
    <property type="molecule type" value="Genomic_DNA"/>
</dbReference>
<feature type="transmembrane region" description="Helical" evidence="7">
    <location>
        <begin position="66"/>
        <end position="84"/>
    </location>
</feature>